<dbReference type="PROSITE" id="PS00108">
    <property type="entry name" value="PROTEIN_KINASE_ST"/>
    <property type="match status" value="1"/>
</dbReference>
<dbReference type="Pfam" id="PF01657">
    <property type="entry name" value="Stress-antifung"/>
    <property type="match status" value="2"/>
</dbReference>
<keyword evidence="14" id="KW-0325">Glycoprotein</keyword>
<name>A0A8T1QTD7_CARIL</name>
<keyword evidence="12 17" id="KW-0472">Membrane</keyword>
<evidence type="ECO:0000256" key="2">
    <source>
        <dbReference type="ARBA" id="ARBA00022527"/>
    </source>
</evidence>
<dbReference type="Pfam" id="PF07714">
    <property type="entry name" value="PK_Tyr_Ser-Thr"/>
    <property type="match status" value="1"/>
</dbReference>
<dbReference type="GO" id="GO:0005886">
    <property type="term" value="C:plasma membrane"/>
    <property type="evidence" value="ECO:0007669"/>
    <property type="project" value="TreeGrafter"/>
</dbReference>
<dbReference type="PANTHER" id="PTHR27002:SF1073">
    <property type="entry name" value="CYSTEINE-RICH RECEPTOR-LIKE PROTEIN KINASE 29"/>
    <property type="match status" value="1"/>
</dbReference>
<accession>A0A8T1QTD7</accession>
<comment type="subcellular location">
    <subcellularLocation>
        <location evidence="1">Membrane</location>
        <topology evidence="1">Single-pass membrane protein</topology>
    </subcellularLocation>
</comment>
<dbReference type="InterPro" id="IPR017441">
    <property type="entry name" value="Protein_kinase_ATP_BS"/>
</dbReference>
<evidence type="ECO:0000256" key="7">
    <source>
        <dbReference type="ARBA" id="ARBA00022737"/>
    </source>
</evidence>
<feature type="binding site" evidence="15">
    <location>
        <position position="369"/>
    </location>
    <ligand>
        <name>ATP</name>
        <dbReference type="ChEBI" id="CHEBI:30616"/>
    </ligand>
</feature>
<keyword evidence="5 17" id="KW-0812">Transmembrane</keyword>
<evidence type="ECO:0000259" key="19">
    <source>
        <dbReference type="PROSITE" id="PS50011"/>
    </source>
</evidence>
<evidence type="ECO:0000259" key="20">
    <source>
        <dbReference type="PROSITE" id="PS51473"/>
    </source>
</evidence>
<dbReference type="InterPro" id="IPR000719">
    <property type="entry name" value="Prot_kinase_dom"/>
</dbReference>
<dbReference type="Proteomes" id="UP000811609">
    <property type="component" value="Chromosome 4"/>
</dbReference>
<evidence type="ECO:0000256" key="13">
    <source>
        <dbReference type="ARBA" id="ARBA00023170"/>
    </source>
</evidence>
<dbReference type="FunFam" id="3.30.430.20:FF:000003">
    <property type="entry name" value="Cysteine-rich RLK (RECEPTOR-like protein kinase) 10"/>
    <property type="match status" value="1"/>
</dbReference>
<keyword evidence="7" id="KW-0677">Repeat</keyword>
<feature type="chain" id="PRO_5035853066" description="Receptor-like protein kinase At4g00960" evidence="18">
    <location>
        <begin position="25"/>
        <end position="700"/>
    </location>
</feature>
<keyword evidence="2" id="KW-0723">Serine/threonine-protein kinase</keyword>
<feature type="signal peptide" evidence="18">
    <location>
        <begin position="1"/>
        <end position="24"/>
    </location>
</feature>
<evidence type="ECO:0000256" key="14">
    <source>
        <dbReference type="ARBA" id="ARBA00023180"/>
    </source>
</evidence>
<protein>
    <recommendedName>
        <fullName evidence="23">Receptor-like protein kinase At4g00960</fullName>
    </recommendedName>
</protein>
<dbReference type="AlphaFoldDB" id="A0A8T1QTD7"/>
<evidence type="ECO:0000256" key="3">
    <source>
        <dbReference type="ARBA" id="ARBA00022553"/>
    </source>
</evidence>
<evidence type="ECO:0008006" key="23">
    <source>
        <dbReference type="Google" id="ProtNLM"/>
    </source>
</evidence>
<dbReference type="PROSITE" id="PS50011">
    <property type="entry name" value="PROTEIN_KINASE_DOM"/>
    <property type="match status" value="1"/>
</dbReference>
<dbReference type="FunFam" id="3.30.200.20:FF:000142">
    <property type="entry name" value="Cysteine-rich receptor-like protein kinase 10"/>
    <property type="match status" value="1"/>
</dbReference>
<keyword evidence="9" id="KW-0418">Kinase</keyword>
<dbReference type="GO" id="GO:0004674">
    <property type="term" value="F:protein serine/threonine kinase activity"/>
    <property type="evidence" value="ECO:0007669"/>
    <property type="project" value="UniProtKB-KW"/>
</dbReference>
<dbReference type="GO" id="GO:0009737">
    <property type="term" value="P:response to abscisic acid"/>
    <property type="evidence" value="ECO:0007669"/>
    <property type="project" value="UniProtKB-ARBA"/>
</dbReference>
<dbReference type="CDD" id="cd14066">
    <property type="entry name" value="STKc_IRAK"/>
    <property type="match status" value="1"/>
</dbReference>
<feature type="region of interest" description="Disordered" evidence="16">
    <location>
        <begin position="244"/>
        <end position="276"/>
    </location>
</feature>
<evidence type="ECO:0000256" key="6">
    <source>
        <dbReference type="ARBA" id="ARBA00022729"/>
    </source>
</evidence>
<evidence type="ECO:0000256" key="12">
    <source>
        <dbReference type="ARBA" id="ARBA00023136"/>
    </source>
</evidence>
<keyword evidence="8 15" id="KW-0547">Nucleotide-binding</keyword>
<feature type="domain" description="Protein kinase" evidence="19">
    <location>
        <begin position="341"/>
        <end position="618"/>
    </location>
</feature>
<dbReference type="InterPro" id="IPR002902">
    <property type="entry name" value="GNK2"/>
</dbReference>
<evidence type="ECO:0000256" key="8">
    <source>
        <dbReference type="ARBA" id="ARBA00022741"/>
    </source>
</evidence>
<evidence type="ECO:0000313" key="22">
    <source>
        <dbReference type="Proteomes" id="UP000811609"/>
    </source>
</evidence>
<dbReference type="InterPro" id="IPR001245">
    <property type="entry name" value="Ser-Thr/Tyr_kinase_cat_dom"/>
</dbReference>
<comment type="caution">
    <text evidence="21">The sequence shown here is derived from an EMBL/GenBank/DDBJ whole genome shotgun (WGS) entry which is preliminary data.</text>
</comment>
<dbReference type="PROSITE" id="PS00107">
    <property type="entry name" value="PROTEIN_KINASE_ATP"/>
    <property type="match status" value="1"/>
</dbReference>
<keyword evidence="22" id="KW-1185">Reference proteome</keyword>
<keyword evidence="10 15" id="KW-0067">ATP-binding</keyword>
<dbReference type="EMBL" id="CM031812">
    <property type="protein sequence ID" value="KAG6657473.1"/>
    <property type="molecule type" value="Genomic_DNA"/>
</dbReference>
<dbReference type="PROSITE" id="PS51473">
    <property type="entry name" value="GNK2"/>
    <property type="match status" value="2"/>
</dbReference>
<proteinExistence type="predicted"/>
<feature type="domain" description="Gnk2-homologous" evidence="20">
    <location>
        <begin position="21"/>
        <end position="124"/>
    </location>
</feature>
<evidence type="ECO:0000256" key="5">
    <source>
        <dbReference type="ARBA" id="ARBA00022692"/>
    </source>
</evidence>
<evidence type="ECO:0000256" key="10">
    <source>
        <dbReference type="ARBA" id="ARBA00022840"/>
    </source>
</evidence>
<dbReference type="FunFam" id="1.10.510.10:FF:000343">
    <property type="entry name" value="Cysteine-rich receptor-like protein kinase 28"/>
    <property type="match status" value="1"/>
</dbReference>
<keyword evidence="4" id="KW-0808">Transferase</keyword>
<sequence>MCYSNRLLLLGIVLSLHFVTPTAQQINCGTGNYTSNSAYGANLVGLLASMSSNTKIDYGFYNFTAGENSDKVNAIALCRGDFTPDKCRSCINSTSQSLLQSCPNHKEAISLGGDCTVRYSNRSIFGIMEENPMLAFYNVQNASNVEAFNNVLRPLLDRLRNSTARGSSTRKFALKSEPAPDFQTIYSLMQCTPDLSSLDCNNCLLRLSGYTSSCCNGQKVGGVFVTPSCYLRYDLYSFYDPAAESPPPSPLPPPIAQPVSPPPLQLPPPTQGKESNSSRTTIALVVSIVVSVVLIICISNFYFFYLRVKKPSEKLESVDEISSADSLQFDIGTIKVATDNFSAANELGKGGFGIVYKGELPNGQEIAVKRLSKASQQGDLEFKNEVKLVATLQHRNLVRLLGFCLEGKERLLVYEFVPNASLEKFIFDPNKSALMNWEMRIKIIEGIARGLLYLHEDSRLRIIHRDLKASNILLDVDMNPKISDFGTARLFVPDQTQGNTSKIVGTFGYMPPEYVMHGQFSVKSDVFSFGVLVLEIVSGKKINSSFEGENEAGGLLSYAWKNWREGTTSNLVDATLKASSTTQIMRCIHIGLLCVQENVAVRPTMATVVLMFNSHSVTLPIPSRPAFLMHSTRSDVSSQSENDIGITRPDMRRTTNYDGILDACEGGRVVVVCDRVISDVKLNYIQKKHGKNEVKNLWGE</sequence>
<dbReference type="InterPro" id="IPR008271">
    <property type="entry name" value="Ser/Thr_kinase_AS"/>
</dbReference>
<dbReference type="SMART" id="SM00220">
    <property type="entry name" value="S_TKc"/>
    <property type="match status" value="1"/>
</dbReference>
<reference evidence="21" key="1">
    <citation type="submission" date="2020-12" db="EMBL/GenBank/DDBJ databases">
        <title>WGS assembly of Carya illinoinensis cv. Pawnee.</title>
        <authorList>
            <person name="Platts A."/>
            <person name="Shu S."/>
            <person name="Wright S."/>
            <person name="Barry K."/>
            <person name="Edger P."/>
            <person name="Pires J.C."/>
            <person name="Schmutz J."/>
        </authorList>
    </citation>
    <scope>NUCLEOTIDE SEQUENCE</scope>
    <source>
        <tissue evidence="21">Leaf</tissue>
    </source>
</reference>
<keyword evidence="3" id="KW-0597">Phosphoprotein</keyword>
<dbReference type="GO" id="GO:0005524">
    <property type="term" value="F:ATP binding"/>
    <property type="evidence" value="ECO:0007669"/>
    <property type="project" value="UniProtKB-UniRule"/>
</dbReference>
<evidence type="ECO:0000313" key="21">
    <source>
        <dbReference type="EMBL" id="KAG6657473.1"/>
    </source>
</evidence>
<organism evidence="21 22">
    <name type="scientific">Carya illinoinensis</name>
    <name type="common">Pecan</name>
    <dbReference type="NCBI Taxonomy" id="32201"/>
    <lineage>
        <taxon>Eukaryota</taxon>
        <taxon>Viridiplantae</taxon>
        <taxon>Streptophyta</taxon>
        <taxon>Embryophyta</taxon>
        <taxon>Tracheophyta</taxon>
        <taxon>Spermatophyta</taxon>
        <taxon>Magnoliopsida</taxon>
        <taxon>eudicotyledons</taxon>
        <taxon>Gunneridae</taxon>
        <taxon>Pentapetalae</taxon>
        <taxon>rosids</taxon>
        <taxon>fabids</taxon>
        <taxon>Fagales</taxon>
        <taxon>Juglandaceae</taxon>
        <taxon>Carya</taxon>
    </lineage>
</organism>
<dbReference type="FunFam" id="3.30.430.20:FF:000002">
    <property type="entry name" value="Cysteine-rich receptor-like protein kinase 10"/>
    <property type="match status" value="1"/>
</dbReference>
<evidence type="ECO:0000256" key="18">
    <source>
        <dbReference type="SAM" id="SignalP"/>
    </source>
</evidence>
<keyword evidence="13" id="KW-0675">Receptor</keyword>
<evidence type="ECO:0000256" key="11">
    <source>
        <dbReference type="ARBA" id="ARBA00022989"/>
    </source>
</evidence>
<feature type="compositionally biased region" description="Pro residues" evidence="16">
    <location>
        <begin position="244"/>
        <end position="270"/>
    </location>
</feature>
<dbReference type="CDD" id="cd23509">
    <property type="entry name" value="Gnk2-like"/>
    <property type="match status" value="2"/>
</dbReference>
<feature type="domain" description="Gnk2-homologous" evidence="20">
    <location>
        <begin position="130"/>
        <end position="238"/>
    </location>
</feature>
<feature type="transmembrane region" description="Helical" evidence="17">
    <location>
        <begin position="282"/>
        <end position="305"/>
    </location>
</feature>
<evidence type="ECO:0000256" key="16">
    <source>
        <dbReference type="SAM" id="MobiDB-lite"/>
    </source>
</evidence>
<evidence type="ECO:0000256" key="15">
    <source>
        <dbReference type="PROSITE-ProRule" id="PRU10141"/>
    </source>
</evidence>
<evidence type="ECO:0000256" key="4">
    <source>
        <dbReference type="ARBA" id="ARBA00022679"/>
    </source>
</evidence>
<dbReference type="PANTHER" id="PTHR27002">
    <property type="entry name" value="RECEPTOR-LIKE SERINE/THREONINE-PROTEIN KINASE SD1-8"/>
    <property type="match status" value="1"/>
</dbReference>
<keyword evidence="11 17" id="KW-1133">Transmembrane helix</keyword>
<gene>
    <name evidence="21" type="ORF">CIPAW_04G093600</name>
</gene>
<keyword evidence="6 18" id="KW-0732">Signal</keyword>
<evidence type="ECO:0000256" key="17">
    <source>
        <dbReference type="SAM" id="Phobius"/>
    </source>
</evidence>
<evidence type="ECO:0000256" key="1">
    <source>
        <dbReference type="ARBA" id="ARBA00004167"/>
    </source>
</evidence>
<evidence type="ECO:0000256" key="9">
    <source>
        <dbReference type="ARBA" id="ARBA00022777"/>
    </source>
</evidence>